<evidence type="ECO:0000256" key="2">
    <source>
        <dbReference type="ARBA" id="ARBA00022450"/>
    </source>
</evidence>
<keyword evidence="5" id="KW-0677">Repeat</keyword>
<dbReference type="Gene3D" id="1.25.40.10">
    <property type="entry name" value="Tetratricopeptide repeat domain"/>
    <property type="match status" value="3"/>
</dbReference>
<dbReference type="SUPFAM" id="SSF47336">
    <property type="entry name" value="ACP-like"/>
    <property type="match status" value="1"/>
</dbReference>
<keyword evidence="8" id="KW-0175">Coiled coil</keyword>
<comment type="subcellular location">
    <subcellularLocation>
        <location evidence="1">Cytoplasm</location>
    </subcellularLocation>
</comment>
<dbReference type="Gene3D" id="1.10.1200.10">
    <property type="entry name" value="ACP-like"/>
    <property type="match status" value="1"/>
</dbReference>
<evidence type="ECO:0000313" key="10">
    <source>
        <dbReference type="EMBL" id="CAD9517195.1"/>
    </source>
</evidence>
<dbReference type="PANTHER" id="PTHR46630:SF1">
    <property type="entry name" value="TETRATRICOPEPTIDE REPEAT PROTEIN 29"/>
    <property type="match status" value="1"/>
</dbReference>
<dbReference type="AlphaFoldDB" id="A0A7S2IEW3"/>
<dbReference type="PROSITE" id="PS00012">
    <property type="entry name" value="PHOSPHOPANTETHEINE"/>
    <property type="match status" value="1"/>
</dbReference>
<keyword evidence="4" id="KW-0597">Phosphoprotein</keyword>
<reference evidence="10" key="1">
    <citation type="submission" date="2021-01" db="EMBL/GenBank/DDBJ databases">
        <authorList>
            <person name="Corre E."/>
            <person name="Pelletier E."/>
            <person name="Niang G."/>
            <person name="Scheremetjew M."/>
            <person name="Finn R."/>
            <person name="Kale V."/>
            <person name="Holt S."/>
            <person name="Cochrane G."/>
            <person name="Meng A."/>
            <person name="Brown T."/>
            <person name="Cohen L."/>
        </authorList>
    </citation>
    <scope>NUCLEOTIDE SEQUENCE</scope>
    <source>
        <strain evidence="10">CCMP2222</strain>
    </source>
</reference>
<dbReference type="InterPro" id="IPR009081">
    <property type="entry name" value="PP-bd_ACP"/>
</dbReference>
<dbReference type="SUPFAM" id="SSF48452">
    <property type="entry name" value="TPR-like"/>
    <property type="match status" value="3"/>
</dbReference>
<dbReference type="InterPro" id="IPR006162">
    <property type="entry name" value="Ppantetheine_attach_site"/>
</dbReference>
<dbReference type="InterPro" id="IPR036736">
    <property type="entry name" value="ACP-like_sf"/>
</dbReference>
<feature type="coiled-coil region" evidence="8">
    <location>
        <begin position="401"/>
        <end position="466"/>
    </location>
</feature>
<evidence type="ECO:0000256" key="3">
    <source>
        <dbReference type="ARBA" id="ARBA00022490"/>
    </source>
</evidence>
<keyword evidence="6" id="KW-0802">TPR repeat</keyword>
<keyword evidence="3" id="KW-0963">Cytoplasm</keyword>
<evidence type="ECO:0000256" key="1">
    <source>
        <dbReference type="ARBA" id="ARBA00004496"/>
    </source>
</evidence>
<accession>A0A7S2IEW3</accession>
<dbReference type="PROSITE" id="PS50075">
    <property type="entry name" value="CARRIER"/>
    <property type="match status" value="1"/>
</dbReference>
<evidence type="ECO:0000256" key="7">
    <source>
        <dbReference type="ARBA" id="ARBA00040665"/>
    </source>
</evidence>
<dbReference type="Pfam" id="PF00550">
    <property type="entry name" value="PP-binding"/>
    <property type="match status" value="1"/>
</dbReference>
<name>A0A7S2IEW3_9DINO</name>
<dbReference type="EMBL" id="HBGQ01085372">
    <property type="protein sequence ID" value="CAD9517195.1"/>
    <property type="molecule type" value="Transcribed_RNA"/>
</dbReference>
<feature type="domain" description="Carrier" evidence="9">
    <location>
        <begin position="765"/>
        <end position="841"/>
    </location>
</feature>
<protein>
    <recommendedName>
        <fullName evidence="7">Tetratricopeptide repeat protein 29</fullName>
    </recommendedName>
</protein>
<proteinExistence type="predicted"/>
<evidence type="ECO:0000256" key="6">
    <source>
        <dbReference type="ARBA" id="ARBA00022803"/>
    </source>
</evidence>
<dbReference type="PANTHER" id="PTHR46630">
    <property type="entry name" value="TETRATRICOPEPTIDE REPEAT PROTEIN 29"/>
    <property type="match status" value="1"/>
</dbReference>
<evidence type="ECO:0000256" key="4">
    <source>
        <dbReference type="ARBA" id="ARBA00022553"/>
    </source>
</evidence>
<sequence>MQSIREAKLAGMGSCQPDLISDNLRGKYSCAADDGASSGKKREAAMLFSVAEGHLNDEVPDEALTSAKDALAIFKGINDSTGMADAQRLVMHATRMKATALKTAGDASEAEKILADAETAMRDELAAFTESGNKRGQAAMLLAVAEALVAAGGTPKKAEALDNLLDAQDLAQEVGDQKLEAVVTYEKAGVLHAKHNFKAALQAAKDAAALFKAVNDVKNEGLSWYSAGAAEINCGRLEEGLRGKTKALKLWKDIGDKKMQAAASSSFAEWYALEKDDFSAALSAAKESLDLYTSLGDQSGISVARCWVIEGYIRNKEADKAMEEANKGLEAAKEKEDQKATFWALECLARAQIASGDLDAALESAQEAMSISTELTDKRFKPRGMELVATVYLAMDNLEMAKEKAVEIEDAVKDLTGYEEEAFRSLQFIARVCLQKGSKETAQSAMEEARNIAQKAEDTYLEAQALLTTSFLDAVAGDLNKAVKAATLAKEMFHEEGYTRGEGRCMKALADYYIAQGDSGNAVRMANEGATLMEEFGDNRMAAKLKESLVSIFLATDQQAEAAKAAMDGLKLARMEEDKRATIEMLFMCLEANNQILQDAASDEKQSKVFKQGCEKMMRFAKEAVGLAVKVKDAGYEAAANYWVSHLHLLQGQVREGISSASKTISLAREVKDVSIEVRSMVLQAHAHVAVGEQSQAVKVLNDATAVASEGDDKEGKSMADALLETIVGSQQQAAAAAAWNPALMQQQFEAAAASAAPVMEYKGPEPMMVRQYLNGLVQNMTGSSDEIDGDTPLMESGIDSLASVELRTQLQTEFRLNLPSTVMFNYPTISTLTRLLVDECTSKKISWGA</sequence>
<gene>
    <name evidence="10" type="ORF">AAND1436_LOCUS40689</name>
</gene>
<evidence type="ECO:0000256" key="5">
    <source>
        <dbReference type="ARBA" id="ARBA00022737"/>
    </source>
</evidence>
<dbReference type="InterPro" id="IPR051476">
    <property type="entry name" value="Bac_ResReg_Asp_Phosphatase"/>
</dbReference>
<evidence type="ECO:0000256" key="8">
    <source>
        <dbReference type="SAM" id="Coils"/>
    </source>
</evidence>
<organism evidence="10">
    <name type="scientific">Alexandrium andersonii</name>
    <dbReference type="NCBI Taxonomy" id="327968"/>
    <lineage>
        <taxon>Eukaryota</taxon>
        <taxon>Sar</taxon>
        <taxon>Alveolata</taxon>
        <taxon>Dinophyceae</taxon>
        <taxon>Gonyaulacales</taxon>
        <taxon>Pyrocystaceae</taxon>
        <taxon>Alexandrium</taxon>
    </lineage>
</organism>
<dbReference type="GO" id="GO:0031177">
    <property type="term" value="F:phosphopantetheine binding"/>
    <property type="evidence" value="ECO:0007669"/>
    <property type="project" value="InterPro"/>
</dbReference>
<dbReference type="InterPro" id="IPR020806">
    <property type="entry name" value="PKS_PP-bd"/>
</dbReference>
<dbReference type="GO" id="GO:0003341">
    <property type="term" value="P:cilium movement"/>
    <property type="evidence" value="ECO:0007669"/>
    <property type="project" value="TreeGrafter"/>
</dbReference>
<keyword evidence="2" id="KW-0596">Phosphopantetheine</keyword>
<dbReference type="GO" id="GO:0005929">
    <property type="term" value="C:cilium"/>
    <property type="evidence" value="ECO:0007669"/>
    <property type="project" value="TreeGrafter"/>
</dbReference>
<dbReference type="GO" id="GO:0005737">
    <property type="term" value="C:cytoplasm"/>
    <property type="evidence" value="ECO:0007669"/>
    <property type="project" value="UniProtKB-SubCell"/>
</dbReference>
<dbReference type="SMART" id="SM00823">
    <property type="entry name" value="PKS_PP"/>
    <property type="match status" value="1"/>
</dbReference>
<evidence type="ECO:0000259" key="9">
    <source>
        <dbReference type="PROSITE" id="PS50075"/>
    </source>
</evidence>
<dbReference type="InterPro" id="IPR011990">
    <property type="entry name" value="TPR-like_helical_dom_sf"/>
</dbReference>